<dbReference type="PANTHER" id="PTHR43098:SF3">
    <property type="entry name" value="L-ORNITHINE N(5)-MONOOXYGENASE-RELATED"/>
    <property type="match status" value="1"/>
</dbReference>
<reference evidence="8 9" key="1">
    <citation type="submission" date="2020-08" db="EMBL/GenBank/DDBJ databases">
        <title>Genomic Encyclopedia of Type Strains, Phase IV (KMG-IV): sequencing the most valuable type-strain genomes for metagenomic binning, comparative biology and taxonomic classification.</title>
        <authorList>
            <person name="Goeker M."/>
        </authorList>
    </citation>
    <scope>NUCLEOTIDE SEQUENCE [LARGE SCALE GENOMIC DNA]</scope>
    <source>
        <strain evidence="8 9">DSM 102189</strain>
    </source>
</reference>
<dbReference type="InterPro" id="IPR050775">
    <property type="entry name" value="FAD-binding_Monooxygenases"/>
</dbReference>
<keyword evidence="7" id="KW-0503">Monooxygenase</keyword>
<dbReference type="PANTHER" id="PTHR43098">
    <property type="entry name" value="L-ORNITHINE N(5)-MONOOXYGENASE-RELATED"/>
    <property type="match status" value="1"/>
</dbReference>
<gene>
    <name evidence="8" type="ORF">FHS79_001318</name>
</gene>
<dbReference type="Proteomes" id="UP000538147">
    <property type="component" value="Unassembled WGS sequence"/>
</dbReference>
<dbReference type="GO" id="GO:0004497">
    <property type="term" value="F:monooxygenase activity"/>
    <property type="evidence" value="ECO:0007669"/>
    <property type="project" value="UniProtKB-KW"/>
</dbReference>
<evidence type="ECO:0000256" key="1">
    <source>
        <dbReference type="ARBA" id="ARBA00001974"/>
    </source>
</evidence>
<comment type="similarity">
    <text evidence="2">Belongs to the FAD-binding monooxygenase family.</text>
</comment>
<evidence type="ECO:0000256" key="2">
    <source>
        <dbReference type="ARBA" id="ARBA00010139"/>
    </source>
</evidence>
<evidence type="ECO:0000256" key="7">
    <source>
        <dbReference type="ARBA" id="ARBA00023033"/>
    </source>
</evidence>
<organism evidence="8 9">
    <name type="scientific">Polymorphobacter multimanifer</name>
    <dbReference type="NCBI Taxonomy" id="1070431"/>
    <lineage>
        <taxon>Bacteria</taxon>
        <taxon>Pseudomonadati</taxon>
        <taxon>Pseudomonadota</taxon>
        <taxon>Alphaproteobacteria</taxon>
        <taxon>Sphingomonadales</taxon>
        <taxon>Sphingosinicellaceae</taxon>
        <taxon>Polymorphobacter</taxon>
    </lineage>
</organism>
<keyword evidence="5" id="KW-0521">NADP</keyword>
<keyword evidence="6" id="KW-0560">Oxidoreductase</keyword>
<evidence type="ECO:0000256" key="3">
    <source>
        <dbReference type="ARBA" id="ARBA00022630"/>
    </source>
</evidence>
<evidence type="ECO:0000256" key="4">
    <source>
        <dbReference type="ARBA" id="ARBA00022827"/>
    </source>
</evidence>
<dbReference type="EMBL" id="JACIIV010000008">
    <property type="protein sequence ID" value="MBB6227154.1"/>
    <property type="molecule type" value="Genomic_DNA"/>
</dbReference>
<evidence type="ECO:0000313" key="8">
    <source>
        <dbReference type="EMBL" id="MBB6227154.1"/>
    </source>
</evidence>
<dbReference type="Gene3D" id="3.50.50.60">
    <property type="entry name" value="FAD/NAD(P)-binding domain"/>
    <property type="match status" value="1"/>
</dbReference>
<evidence type="ECO:0000256" key="6">
    <source>
        <dbReference type="ARBA" id="ARBA00023002"/>
    </source>
</evidence>
<protein>
    <submittedName>
        <fullName evidence="8">Uncharacterized protein</fullName>
    </submittedName>
</protein>
<comment type="caution">
    <text evidence="8">The sequence shown here is derived from an EMBL/GenBank/DDBJ whole genome shotgun (WGS) entry which is preliminary data.</text>
</comment>
<comment type="cofactor">
    <cofactor evidence="1">
        <name>FAD</name>
        <dbReference type="ChEBI" id="CHEBI:57692"/>
    </cofactor>
</comment>
<accession>A0A841L3F5</accession>
<dbReference type="InterPro" id="IPR036188">
    <property type="entry name" value="FAD/NAD-bd_sf"/>
</dbReference>
<keyword evidence="3" id="KW-0285">Flavoprotein</keyword>
<evidence type="ECO:0000256" key="5">
    <source>
        <dbReference type="ARBA" id="ARBA00022857"/>
    </source>
</evidence>
<keyword evidence="4" id="KW-0274">FAD</keyword>
<dbReference type="RefSeq" id="WP_243452734.1">
    <property type="nucleotide sequence ID" value="NZ_JACIIV010000008.1"/>
</dbReference>
<proteinExistence type="inferred from homology"/>
<name>A0A841L3F5_9SPHN</name>
<sequence length="107" mass="11539">MLVDQTAAHTLLPRANSWYMGANVPGKPRRFMPYAGGPHTYADICNAVVAKGYEGFTIRQGDQILSDQPGFTCLPTVPDIPTPLLAIIAERLEAFTAAHAQQDVAAE</sequence>
<evidence type="ECO:0000313" key="9">
    <source>
        <dbReference type="Proteomes" id="UP000538147"/>
    </source>
</evidence>
<dbReference type="AlphaFoldDB" id="A0A841L3F5"/>
<keyword evidence="9" id="KW-1185">Reference proteome</keyword>